<evidence type="ECO:0000313" key="2">
    <source>
        <dbReference type="Proteomes" id="UP001233172"/>
    </source>
</evidence>
<proteinExistence type="predicted"/>
<dbReference type="InterPro" id="IPR016187">
    <property type="entry name" value="CTDL_fold"/>
</dbReference>
<dbReference type="Proteomes" id="UP001233172">
    <property type="component" value="Unassembled WGS sequence"/>
</dbReference>
<keyword evidence="1" id="KW-0675">Receptor</keyword>
<name>A0AAD8FKW7_BIOPF</name>
<dbReference type="AlphaFoldDB" id="A0AAD8FKW7"/>
<protein>
    <submittedName>
        <fullName evidence="1">Killer cell lectin-like receptor subfamily F member 1</fullName>
    </submittedName>
</protein>
<gene>
    <name evidence="1" type="ORF">Bpfe_002554</name>
</gene>
<accession>A0AAD8FKW7</accession>
<reference evidence="1" key="2">
    <citation type="submission" date="2023-04" db="EMBL/GenBank/DDBJ databases">
        <authorList>
            <person name="Bu L."/>
            <person name="Lu L."/>
            <person name="Laidemitt M.R."/>
            <person name="Zhang S.M."/>
            <person name="Mutuku M."/>
            <person name="Mkoji G."/>
            <person name="Steinauer M."/>
            <person name="Loker E.S."/>
        </authorList>
    </citation>
    <scope>NUCLEOTIDE SEQUENCE</scope>
    <source>
        <strain evidence="1">KasaAsao</strain>
        <tissue evidence="1">Whole Snail</tissue>
    </source>
</reference>
<comment type="caution">
    <text evidence="1">The sequence shown here is derived from an EMBL/GenBank/DDBJ whole genome shotgun (WGS) entry which is preliminary data.</text>
</comment>
<reference evidence="1" key="1">
    <citation type="journal article" date="2023" name="PLoS Negl. Trop. Dis.">
        <title>A genome sequence for Biomphalaria pfeifferi, the major vector snail for the human-infecting parasite Schistosoma mansoni.</title>
        <authorList>
            <person name="Bu L."/>
            <person name="Lu L."/>
            <person name="Laidemitt M.R."/>
            <person name="Zhang S.M."/>
            <person name="Mutuku M."/>
            <person name="Mkoji G."/>
            <person name="Steinauer M."/>
            <person name="Loker E.S."/>
        </authorList>
    </citation>
    <scope>NUCLEOTIDE SEQUENCE</scope>
    <source>
        <strain evidence="1">KasaAsao</strain>
    </source>
</reference>
<organism evidence="1 2">
    <name type="scientific">Biomphalaria pfeifferi</name>
    <name type="common">Bloodfluke planorb</name>
    <name type="synonym">Freshwater snail</name>
    <dbReference type="NCBI Taxonomy" id="112525"/>
    <lineage>
        <taxon>Eukaryota</taxon>
        <taxon>Metazoa</taxon>
        <taxon>Spiralia</taxon>
        <taxon>Lophotrochozoa</taxon>
        <taxon>Mollusca</taxon>
        <taxon>Gastropoda</taxon>
        <taxon>Heterobranchia</taxon>
        <taxon>Euthyneura</taxon>
        <taxon>Panpulmonata</taxon>
        <taxon>Hygrophila</taxon>
        <taxon>Lymnaeoidea</taxon>
        <taxon>Planorbidae</taxon>
        <taxon>Biomphalaria</taxon>
    </lineage>
</organism>
<evidence type="ECO:0000313" key="1">
    <source>
        <dbReference type="EMBL" id="KAK0067713.1"/>
    </source>
</evidence>
<feature type="non-terminal residue" evidence="1">
    <location>
        <position position="1"/>
    </location>
</feature>
<sequence>KSANLYTVKTIGKLEILQKNYDNINLWVGLNDINVENVFRWEDDNTICDSSCRGQVFAQGNVQ</sequence>
<dbReference type="EMBL" id="JASAOG010000006">
    <property type="protein sequence ID" value="KAK0067713.1"/>
    <property type="molecule type" value="Genomic_DNA"/>
</dbReference>
<dbReference type="InterPro" id="IPR016186">
    <property type="entry name" value="C-type_lectin-like/link_sf"/>
</dbReference>
<dbReference type="Gene3D" id="3.10.100.10">
    <property type="entry name" value="Mannose-Binding Protein A, subunit A"/>
    <property type="match status" value="1"/>
</dbReference>
<dbReference type="SUPFAM" id="SSF56436">
    <property type="entry name" value="C-type lectin-like"/>
    <property type="match status" value="1"/>
</dbReference>
<keyword evidence="2" id="KW-1185">Reference proteome</keyword>